<comment type="caution">
    <text evidence="2">The sequence shown here is derived from an EMBL/GenBank/DDBJ whole genome shotgun (WGS) entry which is preliminary data.</text>
</comment>
<reference evidence="2 3" key="1">
    <citation type="submission" date="2015-07" db="EMBL/GenBank/DDBJ databases">
        <authorList>
            <person name="Ju K.-S."/>
            <person name="Doroghazi J.R."/>
            <person name="Metcalf W.W."/>
        </authorList>
    </citation>
    <scope>NUCLEOTIDE SEQUENCE [LARGE SCALE GENOMIC DNA]</scope>
    <source>
        <strain evidence="2 3">NRRL B-3589</strain>
    </source>
</reference>
<dbReference type="EMBL" id="LGUT01002352">
    <property type="protein sequence ID" value="KOG87232.1"/>
    <property type="molecule type" value="Genomic_DNA"/>
</dbReference>
<gene>
    <name evidence="2" type="ORF">ADK38_26590</name>
</gene>
<dbReference type="PANTHER" id="PTHR38436">
    <property type="entry name" value="POLYKETIDE CYCLASE SNOAL-LIKE DOMAIN"/>
    <property type="match status" value="1"/>
</dbReference>
<evidence type="ECO:0008006" key="4">
    <source>
        <dbReference type="Google" id="ProtNLM"/>
    </source>
</evidence>
<proteinExistence type="predicted"/>
<feature type="region of interest" description="Disordered" evidence="1">
    <location>
        <begin position="134"/>
        <end position="155"/>
    </location>
</feature>
<dbReference type="Gene3D" id="3.10.450.50">
    <property type="match status" value="1"/>
</dbReference>
<protein>
    <recommendedName>
        <fullName evidence="4">Ester cyclase</fullName>
    </recommendedName>
</protein>
<evidence type="ECO:0000313" key="3">
    <source>
        <dbReference type="Proteomes" id="UP000037020"/>
    </source>
</evidence>
<dbReference type="Pfam" id="PF07366">
    <property type="entry name" value="SnoaL"/>
    <property type="match status" value="1"/>
</dbReference>
<dbReference type="SUPFAM" id="SSF54427">
    <property type="entry name" value="NTF2-like"/>
    <property type="match status" value="1"/>
</dbReference>
<sequence>MEQYDKRGTCDKGVARRFLEETQDRNREAAYAELCTADYLEHDPSMPRKTVGLAEATQVYRELIAAFGLRHTAESLIAEGDLASARFTVRGRHTGEYQGNPPSGRSFEATGQITLRFDEGKIAETWINWDLPGALEQLRPGPGEADTPSIGRERP</sequence>
<keyword evidence="3" id="KW-1185">Reference proteome</keyword>
<accession>A0ABR5J1K9</accession>
<dbReference type="PANTHER" id="PTHR38436:SF1">
    <property type="entry name" value="ESTER CYCLASE"/>
    <property type="match status" value="1"/>
</dbReference>
<dbReference type="InterPro" id="IPR032710">
    <property type="entry name" value="NTF2-like_dom_sf"/>
</dbReference>
<dbReference type="Proteomes" id="UP000037020">
    <property type="component" value="Unassembled WGS sequence"/>
</dbReference>
<dbReference type="RefSeq" id="WP_048831417.1">
    <property type="nucleotide sequence ID" value="NZ_JBIRHZ010000005.1"/>
</dbReference>
<evidence type="ECO:0000313" key="2">
    <source>
        <dbReference type="EMBL" id="KOG87232.1"/>
    </source>
</evidence>
<evidence type="ECO:0000256" key="1">
    <source>
        <dbReference type="SAM" id="MobiDB-lite"/>
    </source>
</evidence>
<name>A0ABR5J1K9_9ACTN</name>
<organism evidence="2 3">
    <name type="scientific">Streptomyces varsoviensis</name>
    <dbReference type="NCBI Taxonomy" id="67373"/>
    <lineage>
        <taxon>Bacteria</taxon>
        <taxon>Bacillati</taxon>
        <taxon>Actinomycetota</taxon>
        <taxon>Actinomycetes</taxon>
        <taxon>Kitasatosporales</taxon>
        <taxon>Streptomycetaceae</taxon>
        <taxon>Streptomyces</taxon>
    </lineage>
</organism>
<dbReference type="InterPro" id="IPR009959">
    <property type="entry name" value="Cyclase_SnoaL-like"/>
</dbReference>